<reference evidence="2 3" key="1">
    <citation type="submission" date="2020-02" db="EMBL/GenBank/DDBJ databases">
        <title>Pseudomonas Putida W5 Complete Genome Assembly.</title>
        <authorList>
            <person name="Yuan Z.-C."/>
            <person name="Shaw G.A."/>
            <person name="Cusano A.D."/>
            <person name="Caddey B.J."/>
            <person name="Weselowski B.J."/>
        </authorList>
    </citation>
    <scope>NUCLEOTIDE SEQUENCE [LARGE SCALE GENOMIC DNA]</scope>
    <source>
        <strain evidence="2 3">W5</strain>
    </source>
</reference>
<dbReference type="RefSeq" id="WP_159412471.1">
    <property type="nucleotide sequence ID" value="NZ_CP026115.2"/>
</dbReference>
<evidence type="ECO:0000256" key="1">
    <source>
        <dbReference type="SAM" id="MobiDB-lite"/>
    </source>
</evidence>
<gene>
    <name evidence="2" type="ORF">C2H86_24945</name>
</gene>
<organism evidence="2 3">
    <name type="scientific">Pseudomonas putida</name>
    <name type="common">Arthrobacter siderocapsulatus</name>
    <dbReference type="NCBI Taxonomy" id="303"/>
    <lineage>
        <taxon>Bacteria</taxon>
        <taxon>Pseudomonadati</taxon>
        <taxon>Pseudomonadota</taxon>
        <taxon>Gammaproteobacteria</taxon>
        <taxon>Pseudomonadales</taxon>
        <taxon>Pseudomonadaceae</taxon>
        <taxon>Pseudomonas</taxon>
    </lineage>
</organism>
<protein>
    <recommendedName>
        <fullName evidence="4">Type II secretion system protein GspC N-terminal domain-containing protein</fullName>
    </recommendedName>
</protein>
<evidence type="ECO:0000313" key="2">
    <source>
        <dbReference type="EMBL" id="QHG67478.2"/>
    </source>
</evidence>
<dbReference type="Gene3D" id="2.30.30.830">
    <property type="match status" value="1"/>
</dbReference>
<name>A0A6I6Y5I1_PSEPU</name>
<proteinExistence type="predicted"/>
<feature type="region of interest" description="Disordered" evidence="1">
    <location>
        <begin position="120"/>
        <end position="139"/>
    </location>
</feature>
<evidence type="ECO:0000313" key="3">
    <source>
        <dbReference type="Proteomes" id="UP000464480"/>
    </source>
</evidence>
<dbReference type="AlphaFoldDB" id="A0A6I6Y5I1"/>
<sequence>MRPALVEPAGPGSVAGALPAQQPLPVATLALAFGYSEPGERVASQAGLVLKACFIPSRGQTRALVGSREGDRFYSVGDRLPGGSVLRRIDVGAITLWVDGREKTLTLSGSRGNVFVQSGSGTVRASAPSDSPRLLREVQ</sequence>
<evidence type="ECO:0008006" key="4">
    <source>
        <dbReference type="Google" id="ProtNLM"/>
    </source>
</evidence>
<dbReference type="EMBL" id="CP026115">
    <property type="protein sequence ID" value="QHG67478.2"/>
    <property type="molecule type" value="Genomic_DNA"/>
</dbReference>
<accession>A0A6I6Y5I1</accession>
<dbReference type="Proteomes" id="UP000464480">
    <property type="component" value="Chromosome"/>
</dbReference>